<keyword evidence="3" id="KW-1185">Reference proteome</keyword>
<protein>
    <submittedName>
        <fullName evidence="2">Uncharacterized protein</fullName>
    </submittedName>
</protein>
<accession>A0AAN6NDX7</accession>
<organism evidence="2 3">
    <name type="scientific">Diplogelasinospora grovesii</name>
    <dbReference type="NCBI Taxonomy" id="303347"/>
    <lineage>
        <taxon>Eukaryota</taxon>
        <taxon>Fungi</taxon>
        <taxon>Dikarya</taxon>
        <taxon>Ascomycota</taxon>
        <taxon>Pezizomycotina</taxon>
        <taxon>Sordariomycetes</taxon>
        <taxon>Sordariomycetidae</taxon>
        <taxon>Sordariales</taxon>
        <taxon>Diplogelasinosporaceae</taxon>
        <taxon>Diplogelasinospora</taxon>
    </lineage>
</organism>
<feature type="compositionally biased region" description="Basic and acidic residues" evidence="1">
    <location>
        <begin position="39"/>
        <end position="48"/>
    </location>
</feature>
<dbReference type="AlphaFoldDB" id="A0AAN6NDX7"/>
<dbReference type="EMBL" id="MU853762">
    <property type="protein sequence ID" value="KAK3944002.1"/>
    <property type="molecule type" value="Genomic_DNA"/>
</dbReference>
<reference evidence="3" key="1">
    <citation type="journal article" date="2023" name="Mol. Phylogenet. Evol.">
        <title>Genome-scale phylogeny and comparative genomics of the fungal order Sordariales.</title>
        <authorList>
            <person name="Hensen N."/>
            <person name="Bonometti L."/>
            <person name="Westerberg I."/>
            <person name="Brannstrom I.O."/>
            <person name="Guillou S."/>
            <person name="Cros-Aarteil S."/>
            <person name="Calhoun S."/>
            <person name="Haridas S."/>
            <person name="Kuo A."/>
            <person name="Mondo S."/>
            <person name="Pangilinan J."/>
            <person name="Riley R."/>
            <person name="LaButti K."/>
            <person name="Andreopoulos B."/>
            <person name="Lipzen A."/>
            <person name="Chen C."/>
            <person name="Yan M."/>
            <person name="Daum C."/>
            <person name="Ng V."/>
            <person name="Clum A."/>
            <person name="Steindorff A."/>
            <person name="Ohm R.A."/>
            <person name="Martin F."/>
            <person name="Silar P."/>
            <person name="Natvig D.O."/>
            <person name="Lalanne C."/>
            <person name="Gautier V."/>
            <person name="Ament-Velasquez S.L."/>
            <person name="Kruys A."/>
            <person name="Hutchinson M.I."/>
            <person name="Powell A.J."/>
            <person name="Barry K."/>
            <person name="Miller A.N."/>
            <person name="Grigoriev I.V."/>
            <person name="Debuchy R."/>
            <person name="Gladieux P."/>
            <person name="Hiltunen Thoren M."/>
            <person name="Johannesson H."/>
        </authorList>
    </citation>
    <scope>NUCLEOTIDE SEQUENCE [LARGE SCALE GENOMIC DNA]</scope>
    <source>
        <strain evidence="3">CBS 340.73</strain>
    </source>
</reference>
<comment type="caution">
    <text evidence="2">The sequence shown here is derived from an EMBL/GenBank/DDBJ whole genome shotgun (WGS) entry which is preliminary data.</text>
</comment>
<evidence type="ECO:0000313" key="3">
    <source>
        <dbReference type="Proteomes" id="UP001303473"/>
    </source>
</evidence>
<evidence type="ECO:0000313" key="2">
    <source>
        <dbReference type="EMBL" id="KAK3944002.1"/>
    </source>
</evidence>
<sequence>MVTTPPEFPSDGYKGIASVDYMLSLQLQNQQLQRQHQPQRHEQQESQPRHRQYQEIQQHGDSDAADTEALHAPQPIRMHNIQAFQSGAQIQPHCSCPYSNQPDAEPDVESEPDAEWEPDIELGTSEKMPDRPINPSQPRKAAQAQSSLNKKGGNKPAARQAEPERNRVTKSTNSQRRPRLRTATAQRKEIRMRKRGPRRLAPAAPPNVQAPNVNPPIVQQGSSTDV</sequence>
<feature type="compositionally biased region" description="Acidic residues" evidence="1">
    <location>
        <begin position="104"/>
        <end position="120"/>
    </location>
</feature>
<dbReference type="Proteomes" id="UP001303473">
    <property type="component" value="Unassembled WGS sequence"/>
</dbReference>
<feature type="region of interest" description="Disordered" evidence="1">
    <location>
        <begin position="29"/>
        <end position="226"/>
    </location>
</feature>
<feature type="compositionally biased region" description="Low complexity" evidence="1">
    <location>
        <begin position="199"/>
        <end position="220"/>
    </location>
</feature>
<gene>
    <name evidence="2" type="ORF">QBC46DRAFT_376054</name>
</gene>
<proteinExistence type="predicted"/>
<name>A0AAN6NDX7_9PEZI</name>
<evidence type="ECO:0000256" key="1">
    <source>
        <dbReference type="SAM" id="MobiDB-lite"/>
    </source>
</evidence>